<dbReference type="Proteomes" id="UP000029995">
    <property type="component" value="Unassembled WGS sequence"/>
</dbReference>
<proteinExistence type="predicted"/>
<dbReference type="AlphaFoldDB" id="A0A0A0DDN2"/>
<protein>
    <submittedName>
        <fullName evidence="1">Uncharacterized protein</fullName>
    </submittedName>
</protein>
<dbReference type="EMBL" id="JANX01000001">
    <property type="protein sequence ID" value="KGM36155.1"/>
    <property type="molecule type" value="Genomic_DNA"/>
</dbReference>
<evidence type="ECO:0000313" key="2">
    <source>
        <dbReference type="Proteomes" id="UP000029995"/>
    </source>
</evidence>
<evidence type="ECO:0000313" key="1">
    <source>
        <dbReference type="EMBL" id="KGM36155.1"/>
    </source>
</evidence>
<organism evidence="1 2">
    <name type="scientific">Inquilinus limosus MP06</name>
    <dbReference type="NCBI Taxonomy" id="1398085"/>
    <lineage>
        <taxon>Bacteria</taxon>
        <taxon>Pseudomonadati</taxon>
        <taxon>Pseudomonadota</taxon>
        <taxon>Alphaproteobacteria</taxon>
        <taxon>Rhodospirillales</taxon>
        <taxon>Rhodospirillaceae</taxon>
        <taxon>Inquilinus</taxon>
    </lineage>
</organism>
<name>A0A0A0DDN2_9PROT</name>
<dbReference type="RefSeq" id="WP_034830558.1">
    <property type="nucleotide sequence ID" value="NZ_JANX01000001.1"/>
</dbReference>
<accession>A0A0A0DDN2</accession>
<reference evidence="1 2" key="1">
    <citation type="submission" date="2014-01" db="EMBL/GenBank/DDBJ databases">
        <title>Genome sequence determination for a cystic fibrosis isolate, Inquilinus limosus.</title>
        <authorList>
            <person name="Pino M."/>
            <person name="Di Conza J."/>
            <person name="Gutkind G."/>
        </authorList>
    </citation>
    <scope>NUCLEOTIDE SEQUENCE [LARGE SCALE GENOMIC DNA]</scope>
    <source>
        <strain evidence="1 2">MP06</strain>
    </source>
</reference>
<gene>
    <name evidence="1" type="ORF">P409_00470</name>
</gene>
<sequence length="108" mass="12416">MTAPTPDQIKILVGAVREILDDFPYIGEKFDPLREALKPFEEPAPTQTPVLKTYRVDVRRMYYSTATIDVEARDEHDARYQALHIIEPNWPEPDVFGDEIDSITEVTP</sequence>
<comment type="caution">
    <text evidence="1">The sequence shown here is derived from an EMBL/GenBank/DDBJ whole genome shotgun (WGS) entry which is preliminary data.</text>
</comment>